<name>A0A9J6P068_9CLOT</name>
<feature type="domain" description="BIG2" evidence="4">
    <location>
        <begin position="1114"/>
        <end position="1161"/>
    </location>
</feature>
<evidence type="ECO:0000256" key="1">
    <source>
        <dbReference type="ARBA" id="ARBA00004613"/>
    </source>
</evidence>
<feature type="domain" description="Carbohydrate-binding module family 96" evidence="7">
    <location>
        <begin position="16"/>
        <end position="176"/>
    </location>
</feature>
<feature type="domain" description="Heme-binding protein Shr-like Hb-interacting" evidence="5">
    <location>
        <begin position="1187"/>
        <end position="1284"/>
    </location>
</feature>
<dbReference type="SUPFAM" id="SSF49373">
    <property type="entry name" value="Invasin/intimin cell-adhesion fragments"/>
    <property type="match status" value="1"/>
</dbReference>
<keyword evidence="9" id="KW-1185">Reference proteome</keyword>
<comment type="subcellular location">
    <subcellularLocation>
        <location evidence="1">Secreted</location>
    </subcellularLocation>
</comment>
<dbReference type="RefSeq" id="WP_250858243.1">
    <property type="nucleotide sequence ID" value="NZ_JAGSOJ010000001.1"/>
</dbReference>
<protein>
    <submittedName>
        <fullName evidence="8">Ig-like domain-containing protein</fullName>
    </submittedName>
</protein>
<dbReference type="Pfam" id="PF07550">
    <property type="entry name" value="Shr-like_HID"/>
    <property type="match status" value="1"/>
</dbReference>
<feature type="domain" description="SbsA Ig-like" evidence="6">
    <location>
        <begin position="1330"/>
        <end position="1430"/>
    </location>
</feature>
<accession>A0A9J6P068</accession>
<evidence type="ECO:0000259" key="5">
    <source>
        <dbReference type="Pfam" id="PF07550"/>
    </source>
</evidence>
<evidence type="ECO:0000259" key="7">
    <source>
        <dbReference type="Pfam" id="PF24517"/>
    </source>
</evidence>
<dbReference type="EMBL" id="JAGSOJ010000001">
    <property type="protein sequence ID" value="MCM1989261.1"/>
    <property type="molecule type" value="Genomic_DNA"/>
</dbReference>
<evidence type="ECO:0000259" key="4">
    <source>
        <dbReference type="Pfam" id="PF02368"/>
    </source>
</evidence>
<comment type="caution">
    <text evidence="8">The sequence shown here is derived from an EMBL/GenBank/DDBJ whole genome shotgun (WGS) entry which is preliminary data.</text>
</comment>
<reference evidence="8" key="2">
    <citation type="submission" date="2021-04" db="EMBL/GenBank/DDBJ databases">
        <authorList>
            <person name="Dong X."/>
        </authorList>
    </citation>
    <scope>NUCLEOTIDE SEQUENCE</scope>
    <source>
        <strain evidence="8">ZWT</strain>
    </source>
</reference>
<dbReference type="NCBIfam" id="NF033679">
    <property type="entry name" value="DNRLRE_dom"/>
    <property type="match status" value="1"/>
</dbReference>
<keyword evidence="3" id="KW-0732">Signal</keyword>
<organism evidence="8 9">
    <name type="scientific">Oceanirhabdus seepicola</name>
    <dbReference type="NCBI Taxonomy" id="2828781"/>
    <lineage>
        <taxon>Bacteria</taxon>
        <taxon>Bacillati</taxon>
        <taxon>Bacillota</taxon>
        <taxon>Clostridia</taxon>
        <taxon>Eubacteriales</taxon>
        <taxon>Clostridiaceae</taxon>
        <taxon>Oceanirhabdus</taxon>
    </lineage>
</organism>
<evidence type="ECO:0000259" key="6">
    <source>
        <dbReference type="Pfam" id="PF13205"/>
    </source>
</evidence>
<dbReference type="Pfam" id="PF24517">
    <property type="entry name" value="CBM96"/>
    <property type="match status" value="1"/>
</dbReference>
<dbReference type="InterPro" id="IPR011432">
    <property type="entry name" value="Shr-like_HID"/>
</dbReference>
<dbReference type="InterPro" id="IPR032812">
    <property type="entry name" value="SbsA_Ig"/>
</dbReference>
<dbReference type="Proteomes" id="UP001056429">
    <property type="component" value="Unassembled WGS sequence"/>
</dbReference>
<sequence>MIKIVNIYDGVSISERYSNQNLKSYNKLCVGKYKPENEVQDEYEILIKLNFSYMLDGLYSIDRVVLRLYNPYKPEMNTQKLYFCKNDGNFDVNTVTWDTKPLDKCSGEEKSVEVIINQDVIDEKYLDIDITKLVEKGIAAVDENCGITIKGDENIENTIVYFENCDSEFKPQVLIEYTPISEVYAYVVNSNDTSISTDEIIDPGTIKIGSHVEVVNSKTNASGTSERVIQFNLPGVYELDFQFTNSDYNGEFSLVKGDINKDISQFTEIYKTQWGYLDASEPIKIKEISRKLLFSADKIKTQIAIKALSEFTSGFETSIIVKRISVMETIIIDVKSNSDNPFTGGNIENVSYILNIDKDIDSVILGIDEETSIRGNIKIKGNLSNDKEVILKNLNVHGTVEVDIENGDLDLDSTHIDILRIFSAGIDSIEFKDNSSADEIQVMNTKPIQIEIAKEAENVNINTINLIPESDDIDEAKVILGGNFGNTKIVAEKPMTLAASDSEDNKLDTIMPIEVAFNEASDKEIKFTGDFTSTAVEVTTAAKIIGDSEWPPEGLTLKIAHENSDEDTVVLEGNLTEATLNIETESTITVLEDTTINDIVVKELEGDKKVTLDLRGGAVVNEIELAGTIVLNGSKDAVIGAIQNTTVTNETAKIELGSELEYLQDLVTAITNVEKYFVGEINNNITLEEIINIANENVSGINVLIDALQPEEGEVFYLSGNTIQFTSPTVDKSKLDKHMAELTLTLSEGSESERESESESIEKVFILKGKYQNISIDYETNTVVIELDKENNEIEYSIANPIINTIKLNTDIQNYHEELSINVSDRNLTLNLNNHQLAVNNIVFKDVISEIKNGTLKPNKDISKWYDEGNEIADVVNKYFIKINKSNKYAELIVDNITIENPIIDFLNIEEDSTNTILIGTSTDVELYPVDKLVVKNSNLELTKQTDSNKDNGDAHVICTFANVNIIESNNFHESYRCICVNGAFKDIDITAKISDNDFSEITSEDNYALTIIPYSDKGNAVVFLNSVVIAADVSNNELIGKLTNMAAALTTDIPEVIKKNTFGKGTWIYLWQNENGDIIRRLQFNGDSWDVLVREIKVVGEDGISEITTYLGTLQMIAHVLPQDSTDKSITWSVEPKGIGTISNNGLLTALAEGIANVIAENEFSGVSGISKIGMKFSSLPDPPELIPDTTDNDMMHPIEISFEPMKIWTDNIEQIKVENTQDRVLDESQYEINDDSGKITIKNVEYADNGMPVYTGILDVADNTIIVKAREFEDAEVNQVIKPNQIIDVVHGSGDGIFRVCRIGDYIIRAKVISPGENSEIEINNSINITMVKVIPSYGEKNVQLDVLLQVIFNKELRLINIEDISIKDSNDIEVGNIEVYLSDDNKVIEIRHDDFEPRKEYTVNIPRGAVEYVNGILDKGITWPFET</sequence>
<dbReference type="InterPro" id="IPR003343">
    <property type="entry name" value="Big_2"/>
</dbReference>
<evidence type="ECO:0000313" key="8">
    <source>
        <dbReference type="EMBL" id="MCM1989261.1"/>
    </source>
</evidence>
<proteinExistence type="predicted"/>
<dbReference type="Gene3D" id="2.60.40.1080">
    <property type="match status" value="1"/>
</dbReference>
<evidence type="ECO:0000256" key="2">
    <source>
        <dbReference type="ARBA" id="ARBA00022525"/>
    </source>
</evidence>
<evidence type="ECO:0000256" key="3">
    <source>
        <dbReference type="ARBA" id="ARBA00022729"/>
    </source>
</evidence>
<dbReference type="Pfam" id="PF02368">
    <property type="entry name" value="Big_2"/>
    <property type="match status" value="1"/>
</dbReference>
<dbReference type="Pfam" id="PF13205">
    <property type="entry name" value="Big_5"/>
    <property type="match status" value="1"/>
</dbReference>
<evidence type="ECO:0000313" key="9">
    <source>
        <dbReference type="Proteomes" id="UP001056429"/>
    </source>
</evidence>
<reference evidence="8" key="1">
    <citation type="journal article" date="2021" name="mSystems">
        <title>Bacteria and Archaea Synergistically Convert Glycine Betaine to Biogenic Methane in the Formosa Cold Seep of the South China Sea.</title>
        <authorList>
            <person name="Li L."/>
            <person name="Zhang W."/>
            <person name="Zhang S."/>
            <person name="Song L."/>
            <person name="Sun Q."/>
            <person name="Zhang H."/>
            <person name="Xiang H."/>
            <person name="Dong X."/>
        </authorList>
    </citation>
    <scope>NUCLEOTIDE SEQUENCE</scope>
    <source>
        <strain evidence="8">ZWT</strain>
    </source>
</reference>
<keyword evidence="2" id="KW-0964">Secreted</keyword>
<dbReference type="InterPro" id="IPR008964">
    <property type="entry name" value="Invasin/intimin_cell_adhesion"/>
</dbReference>
<gene>
    <name evidence="8" type="ORF">KDK92_05865</name>
</gene>
<dbReference type="InterPro" id="IPR055372">
    <property type="entry name" value="CBM96"/>
</dbReference>